<dbReference type="Pfam" id="PF20469">
    <property type="entry name" value="OLD-like_TOPRIM"/>
    <property type="match status" value="1"/>
</dbReference>
<feature type="domain" description="OLD protein-like TOPRIM" evidence="2">
    <location>
        <begin position="436"/>
        <end position="500"/>
    </location>
</feature>
<dbReference type="AlphaFoldDB" id="A0A2H9P8B9"/>
<evidence type="ECO:0000259" key="1">
    <source>
        <dbReference type="Pfam" id="PF13175"/>
    </source>
</evidence>
<dbReference type="PANTHER" id="PTHR43581">
    <property type="entry name" value="ATP/GTP PHOSPHATASE"/>
    <property type="match status" value="1"/>
</dbReference>
<protein>
    <submittedName>
        <fullName evidence="3">Uncharacterized protein</fullName>
    </submittedName>
</protein>
<dbReference type="CDD" id="cd01026">
    <property type="entry name" value="TOPRIM_OLD"/>
    <property type="match status" value="1"/>
</dbReference>
<dbReference type="Gene3D" id="3.40.50.300">
    <property type="entry name" value="P-loop containing nucleotide triphosphate hydrolases"/>
    <property type="match status" value="1"/>
</dbReference>
<proteinExistence type="predicted"/>
<dbReference type="InterPro" id="IPR034139">
    <property type="entry name" value="TOPRIM_OLD"/>
</dbReference>
<evidence type="ECO:0000313" key="4">
    <source>
        <dbReference type="Proteomes" id="UP000228874"/>
    </source>
</evidence>
<dbReference type="EMBL" id="PFMG01000052">
    <property type="protein sequence ID" value="PIY99713.1"/>
    <property type="molecule type" value="Genomic_DNA"/>
</dbReference>
<dbReference type="Proteomes" id="UP000228874">
    <property type="component" value="Unassembled WGS sequence"/>
</dbReference>
<dbReference type="PANTHER" id="PTHR43581:SF4">
    <property type="entry name" value="ATP_GTP PHOSPHATASE"/>
    <property type="match status" value="1"/>
</dbReference>
<dbReference type="InterPro" id="IPR051396">
    <property type="entry name" value="Bact_Antivir_Def_Nuclease"/>
</dbReference>
<reference evidence="4" key="1">
    <citation type="submission" date="2017-09" db="EMBL/GenBank/DDBJ databases">
        <title>Depth-based differentiation of microbial function through sediment-hosted aquifers and enrichment of novel symbionts in the deep terrestrial subsurface.</title>
        <authorList>
            <person name="Probst A.J."/>
            <person name="Ladd B."/>
            <person name="Jarett J.K."/>
            <person name="Geller-Mcgrath D.E."/>
            <person name="Sieber C.M.K."/>
            <person name="Emerson J.B."/>
            <person name="Anantharaman K."/>
            <person name="Thomas B.C."/>
            <person name="Malmstrom R."/>
            <person name="Stieglmeier M."/>
            <person name="Klingl A."/>
            <person name="Woyke T."/>
            <person name="Ryan C.M."/>
            <person name="Banfield J.F."/>
        </authorList>
    </citation>
    <scope>NUCLEOTIDE SEQUENCE [LARGE SCALE GENOMIC DNA]</scope>
</reference>
<accession>A0A2H9P8B9</accession>
<dbReference type="SUPFAM" id="SSF52540">
    <property type="entry name" value="P-loop containing nucleoside triphosphate hydrolases"/>
    <property type="match status" value="1"/>
</dbReference>
<sequence length="500" mass="57086">MFIKSLTIKNFRCFGKGTDEKGTAINFNNGLTAFIGRNGSGKTAILEALNFLIGSDYLPTRIKEKDFNSDAKEIKDEIVIEGETEKPFFATLDVRSSTNQLETIIIPCNKIKITIKRREKPEKVLDDPFVINKYVLPIVGDIDESIFEEDKKARKASRISQIKEGYTVFYKLKDGQERNAKVISYQLTYNPNRLTKCPKSYYLSKDRDDDVSGNYSLIAKILTDLHWKYKKKQTGGENTISSEYDTLAGSLRDIVDEKSVLINGINEKVKAICCDDKNFQIDFVDIDQPYKSAFVAKKEGEKLLLPDNLGSGFNILIAYALFAYVADQEKTPIVLIIDEPELHMHSDWQKKMYEVFTNQTDLQFVYSTQSENFISLKNWKQIRSISDFQVFPKEEILQEQITATDGQNGTRADYLDDYAAKNLHISAILRENLELFFAKKCVLVEGPSEKYGLPKLLKLSGCVVENFSVSIIPAWGKTKIKNYQMICKVFGIDYFTIYDN</sequence>
<evidence type="ECO:0000313" key="3">
    <source>
        <dbReference type="EMBL" id="PIY99713.1"/>
    </source>
</evidence>
<feature type="domain" description="Endonuclease GajA/Old nuclease/RecF-like AAA" evidence="1">
    <location>
        <begin position="1"/>
        <end position="374"/>
    </location>
</feature>
<dbReference type="InterPro" id="IPR027417">
    <property type="entry name" value="P-loop_NTPase"/>
</dbReference>
<gene>
    <name evidence="3" type="ORF">COY63_02110</name>
</gene>
<dbReference type="Pfam" id="PF13175">
    <property type="entry name" value="AAA_15"/>
    <property type="match status" value="1"/>
</dbReference>
<dbReference type="InterPro" id="IPR041685">
    <property type="entry name" value="AAA_GajA/Old/RecF-like"/>
</dbReference>
<name>A0A2H9P8B9_HUBC1</name>
<organism evidence="3 4">
    <name type="scientific">Huberarchaeum crystalense</name>
    <dbReference type="NCBI Taxonomy" id="2014257"/>
    <lineage>
        <taxon>Archaea</taxon>
        <taxon>Candidatus Huberarchaeota</taxon>
        <taxon>Candidatus Huberarchaeia</taxon>
        <taxon>Candidatus Huberarchaeales</taxon>
        <taxon>Candidatus Huberarchaeaceae</taxon>
        <taxon>Candidatus Huberarchaeum</taxon>
    </lineage>
</organism>
<evidence type="ECO:0000259" key="2">
    <source>
        <dbReference type="Pfam" id="PF20469"/>
    </source>
</evidence>
<comment type="caution">
    <text evidence="3">The sequence shown here is derived from an EMBL/GenBank/DDBJ whole genome shotgun (WGS) entry which is preliminary data.</text>
</comment>
<feature type="non-terminal residue" evidence="3">
    <location>
        <position position="500"/>
    </location>
</feature>